<feature type="region of interest" description="Disordered" evidence="2">
    <location>
        <begin position="119"/>
        <end position="169"/>
    </location>
</feature>
<protein>
    <submittedName>
        <fullName evidence="4">ATP binding microtubule motor family protein</fullName>
    </submittedName>
</protein>
<dbReference type="Proteomes" id="UP001604277">
    <property type="component" value="Unassembled WGS sequence"/>
</dbReference>
<evidence type="ECO:0000256" key="2">
    <source>
        <dbReference type="SAM" id="MobiDB-lite"/>
    </source>
</evidence>
<evidence type="ECO:0000256" key="1">
    <source>
        <dbReference type="ARBA" id="ARBA00022701"/>
    </source>
</evidence>
<dbReference type="Pfam" id="PF11995">
    <property type="entry name" value="DUF3490"/>
    <property type="match status" value="1"/>
</dbReference>
<comment type="caution">
    <text evidence="4">The sequence shown here is derived from an EMBL/GenBank/DDBJ whole genome shotgun (WGS) entry which is preliminary data.</text>
</comment>
<proteinExistence type="predicted"/>
<dbReference type="InterPro" id="IPR021881">
    <property type="entry name" value="NACK_C"/>
</dbReference>
<feature type="compositionally biased region" description="Low complexity" evidence="2">
    <location>
        <begin position="153"/>
        <end position="165"/>
    </location>
</feature>
<evidence type="ECO:0000313" key="4">
    <source>
        <dbReference type="EMBL" id="KAL2520435.1"/>
    </source>
</evidence>
<dbReference type="PANTHER" id="PTHR47968">
    <property type="entry name" value="CENTROMERE PROTEIN E"/>
    <property type="match status" value="1"/>
</dbReference>
<feature type="region of interest" description="Disordered" evidence="2">
    <location>
        <begin position="1"/>
        <end position="43"/>
    </location>
</feature>
<keyword evidence="1" id="KW-0493">Microtubule</keyword>
<feature type="domain" description="NPK1-activating kinesin-like protein C-terminal" evidence="3">
    <location>
        <begin position="258"/>
        <end position="418"/>
    </location>
</feature>
<sequence length="433" mass="49220">MVTDLEPESVLTTPAKDEDILSSQLKGDVQMNRGLGPMPPIEDEEPVLTSLKEDKESVSPSFKEERELKCFPFLEVSSLAHDLAKDSSCSRSLKLTKSRSCKASIITDSSSPWFKMIQYSENTPPNGSEREYTSRPEGFERKISPLNFGSNTQRSSTEDSQSSSQNDFDIDIDVSKGKVLTVEDVSINGTCNVEIREKGELPIEKEFAEIPTEKEFSEIPEKETETKANQTSKSVKDVGLDPIEEDEHKDFPNNRPLDFKRLQREIIECWHACNVSLVHRTYFFLLFQGDPSDSIYLEVELRRMMFLKDKFSQGENTVVNGRKLSLASSVKGLRQERRMLSNQMLKKLSEQERDSLFLKWGIGINTKLRRLQLAHRLWTNTEDMSHIADSAFLVAKLVGFTEPGVATKEMFGLNFTPRLTSTYSFKRSLVSLL</sequence>
<accession>A0ABD1U610</accession>
<feature type="compositionally biased region" description="Basic and acidic residues" evidence="2">
    <location>
        <begin position="216"/>
        <end position="226"/>
    </location>
</feature>
<feature type="region of interest" description="Disordered" evidence="2">
    <location>
        <begin position="216"/>
        <end position="235"/>
    </location>
</feature>
<dbReference type="PANTHER" id="PTHR47968:SF55">
    <property type="entry name" value="KINESIN-LIKE PROTEIN KIN-7H"/>
    <property type="match status" value="1"/>
</dbReference>
<dbReference type="GO" id="GO:0005874">
    <property type="term" value="C:microtubule"/>
    <property type="evidence" value="ECO:0007669"/>
    <property type="project" value="UniProtKB-KW"/>
</dbReference>
<name>A0ABD1U610_9LAMI</name>
<keyword evidence="5" id="KW-1185">Reference proteome</keyword>
<gene>
    <name evidence="4" type="ORF">Fot_24358</name>
</gene>
<feature type="compositionally biased region" description="Basic and acidic residues" evidence="2">
    <location>
        <begin position="128"/>
        <end position="143"/>
    </location>
</feature>
<reference evidence="5" key="1">
    <citation type="submission" date="2024-07" db="EMBL/GenBank/DDBJ databases">
        <title>Two chromosome-level genome assemblies of Korean endemic species Abeliophyllum distichum and Forsythia ovata (Oleaceae).</title>
        <authorList>
            <person name="Jang H."/>
        </authorList>
    </citation>
    <scope>NUCLEOTIDE SEQUENCE [LARGE SCALE GENOMIC DNA]</scope>
</reference>
<dbReference type="EMBL" id="JBFOLJ010000007">
    <property type="protein sequence ID" value="KAL2520435.1"/>
    <property type="molecule type" value="Genomic_DNA"/>
</dbReference>
<dbReference type="AlphaFoldDB" id="A0ABD1U610"/>
<evidence type="ECO:0000259" key="3">
    <source>
        <dbReference type="Pfam" id="PF11995"/>
    </source>
</evidence>
<evidence type="ECO:0000313" key="5">
    <source>
        <dbReference type="Proteomes" id="UP001604277"/>
    </source>
</evidence>
<organism evidence="4 5">
    <name type="scientific">Forsythia ovata</name>
    <dbReference type="NCBI Taxonomy" id="205694"/>
    <lineage>
        <taxon>Eukaryota</taxon>
        <taxon>Viridiplantae</taxon>
        <taxon>Streptophyta</taxon>
        <taxon>Embryophyta</taxon>
        <taxon>Tracheophyta</taxon>
        <taxon>Spermatophyta</taxon>
        <taxon>Magnoliopsida</taxon>
        <taxon>eudicotyledons</taxon>
        <taxon>Gunneridae</taxon>
        <taxon>Pentapetalae</taxon>
        <taxon>asterids</taxon>
        <taxon>lamiids</taxon>
        <taxon>Lamiales</taxon>
        <taxon>Oleaceae</taxon>
        <taxon>Forsythieae</taxon>
        <taxon>Forsythia</taxon>
    </lineage>
</organism>
<dbReference type="InterPro" id="IPR027640">
    <property type="entry name" value="Kinesin-like_fam"/>
</dbReference>